<dbReference type="PANTHER" id="PTHR11610">
    <property type="entry name" value="LIPASE"/>
    <property type="match status" value="1"/>
</dbReference>
<protein>
    <submittedName>
        <fullName evidence="7">Putative phospholipase a1-like isoform x2</fullName>
    </submittedName>
</protein>
<dbReference type="Gene3D" id="3.40.50.1820">
    <property type="entry name" value="alpha/beta hydrolase"/>
    <property type="match status" value="1"/>
</dbReference>
<dbReference type="InterPro" id="IPR002331">
    <property type="entry name" value="Lipase_panc"/>
</dbReference>
<feature type="domain" description="Lipase" evidence="6">
    <location>
        <begin position="4"/>
        <end position="207"/>
    </location>
</feature>
<evidence type="ECO:0000256" key="5">
    <source>
        <dbReference type="RuleBase" id="RU004262"/>
    </source>
</evidence>
<evidence type="ECO:0000259" key="6">
    <source>
        <dbReference type="Pfam" id="PF00151"/>
    </source>
</evidence>
<dbReference type="AlphaFoldDB" id="A0A0V0GD94"/>
<comment type="subcellular location">
    <subcellularLocation>
        <location evidence="1">Secreted</location>
    </subcellularLocation>
</comment>
<evidence type="ECO:0000256" key="3">
    <source>
        <dbReference type="ARBA" id="ARBA00022525"/>
    </source>
</evidence>
<dbReference type="EMBL" id="GECL01000136">
    <property type="protein sequence ID" value="JAP05988.1"/>
    <property type="molecule type" value="Transcribed_RNA"/>
</dbReference>
<comment type="similarity">
    <text evidence="2 5">Belongs to the AB hydrolase superfamily. Lipase family.</text>
</comment>
<keyword evidence="4" id="KW-1015">Disulfide bond</keyword>
<evidence type="ECO:0000313" key="7">
    <source>
        <dbReference type="EMBL" id="JAP05988.1"/>
    </source>
</evidence>
<sequence>AYLEKYDVNVFVVDWENGSSICSYLQAASNTRMVGAELVRFGKYLMKQGLKPASTHLVGHSLGAHIMSYMAKGLKSPRPLRRLTALDPAQPGFEGADEAVRLNKGDAKFVDVIHTDAKPFIPFIGFGMMQPVGDVDFYMNGGSSQPGCISVDFQNITSVADLAKISVEAISRWVSCSHGRSYEYFTWSLKLQNCSMWGRKMTPAENFLKVSTLGTLILAEPVIKALEECDDNSCTVLGLETFKLKARGVFSITTTSFEPFCETTAEQSQKLKNLLSGGLYGAVSGTLSRLTSFAKGAYHSIRGFSR</sequence>
<evidence type="ECO:0000256" key="4">
    <source>
        <dbReference type="ARBA" id="ARBA00023157"/>
    </source>
</evidence>
<accession>A0A0V0GD94</accession>
<dbReference type="GO" id="GO:0004806">
    <property type="term" value="F:triacylglycerol lipase activity"/>
    <property type="evidence" value="ECO:0007669"/>
    <property type="project" value="InterPro"/>
</dbReference>
<reference evidence="7" key="1">
    <citation type="journal article" date="2018" name="J. Proteomics">
        <title>Exploring the molecular complexity of Triatoma dimidiata sialome.</title>
        <authorList>
            <person name="Santiago P.B."/>
            <person name="de Araujo C.N."/>
            <person name="Charneau S."/>
            <person name="Bastos I.M.D."/>
            <person name="Assumpcao T.C.F."/>
            <person name="Queiroz R.M.L."/>
            <person name="Praca Y.R."/>
            <person name="Cordeiro T.M."/>
            <person name="Garcia C.H.S."/>
            <person name="da Silva I.G."/>
            <person name="Raiol T."/>
            <person name="Motta F.N."/>
            <person name="de Araujo Oliveira J.V."/>
            <person name="de Sousa M.V."/>
            <person name="Ribeiro J.M.C."/>
            <person name="de Santana J.M."/>
        </authorList>
    </citation>
    <scope>NUCLEOTIDE SEQUENCE</scope>
    <source>
        <strain evidence="7">Santander</strain>
        <tissue evidence="7">Salivary glands</tissue>
    </source>
</reference>
<organism evidence="7">
    <name type="scientific">Triatoma dimidiata</name>
    <name type="common">Kissing bug</name>
    <name type="synonym">Meccus dimidiatus</name>
    <dbReference type="NCBI Taxonomy" id="72491"/>
    <lineage>
        <taxon>Eukaryota</taxon>
        <taxon>Metazoa</taxon>
        <taxon>Ecdysozoa</taxon>
        <taxon>Arthropoda</taxon>
        <taxon>Hexapoda</taxon>
        <taxon>Insecta</taxon>
        <taxon>Pterygota</taxon>
        <taxon>Neoptera</taxon>
        <taxon>Paraneoptera</taxon>
        <taxon>Hemiptera</taxon>
        <taxon>Heteroptera</taxon>
        <taxon>Panheteroptera</taxon>
        <taxon>Cimicomorpha</taxon>
        <taxon>Reduviidae</taxon>
        <taxon>Triatominae</taxon>
        <taxon>Triatoma</taxon>
    </lineage>
</organism>
<dbReference type="PRINTS" id="PR00823">
    <property type="entry name" value="PANCLIPASE"/>
</dbReference>
<dbReference type="GO" id="GO:0005615">
    <property type="term" value="C:extracellular space"/>
    <property type="evidence" value="ECO:0007669"/>
    <property type="project" value="TreeGrafter"/>
</dbReference>
<keyword evidence="3" id="KW-0964">Secreted</keyword>
<dbReference type="InterPro" id="IPR029058">
    <property type="entry name" value="AB_hydrolase_fold"/>
</dbReference>
<evidence type="ECO:0000256" key="2">
    <source>
        <dbReference type="ARBA" id="ARBA00010701"/>
    </source>
</evidence>
<dbReference type="SUPFAM" id="SSF53474">
    <property type="entry name" value="alpha/beta-Hydrolases"/>
    <property type="match status" value="1"/>
</dbReference>
<dbReference type="InterPro" id="IPR013818">
    <property type="entry name" value="Lipase"/>
</dbReference>
<dbReference type="GO" id="GO:0016042">
    <property type="term" value="P:lipid catabolic process"/>
    <property type="evidence" value="ECO:0007669"/>
    <property type="project" value="TreeGrafter"/>
</dbReference>
<feature type="non-terminal residue" evidence="7">
    <location>
        <position position="1"/>
    </location>
</feature>
<dbReference type="InterPro" id="IPR000734">
    <property type="entry name" value="TAG_lipase"/>
</dbReference>
<name>A0A0V0GD94_TRIDM</name>
<dbReference type="Pfam" id="PF00151">
    <property type="entry name" value="Lipase"/>
    <property type="match status" value="1"/>
</dbReference>
<evidence type="ECO:0000256" key="1">
    <source>
        <dbReference type="ARBA" id="ARBA00004613"/>
    </source>
</evidence>
<proteinExistence type="inferred from homology"/>